<dbReference type="RefSeq" id="WP_250874595.1">
    <property type="nucleotide sequence ID" value="NZ_JALXFV010000008.1"/>
</dbReference>
<keyword evidence="1" id="KW-0812">Transmembrane</keyword>
<accession>A0ABD6AZE1</accession>
<gene>
    <name evidence="3" type="ORF">ACFSBT_15340</name>
</gene>
<feature type="transmembrane region" description="Helical" evidence="1">
    <location>
        <begin position="16"/>
        <end position="34"/>
    </location>
</feature>
<dbReference type="InterPro" id="IPR058319">
    <property type="entry name" value="DUF8006"/>
</dbReference>
<comment type="caution">
    <text evidence="3">The sequence shown here is derived from an EMBL/GenBank/DDBJ whole genome shotgun (WGS) entry which is preliminary data.</text>
</comment>
<sequence length="86" mass="9347">MFALPLQVIDSFLSQYHMGQVFLALFALGLLATLPLKSKTITGAHIAAFGLLFILTPLSLMNNEFLWRAVGIALVFVGPMLVVASR</sequence>
<organism evidence="3 4">
    <name type="scientific">Halomarina rubra</name>
    <dbReference type="NCBI Taxonomy" id="2071873"/>
    <lineage>
        <taxon>Archaea</taxon>
        <taxon>Methanobacteriati</taxon>
        <taxon>Methanobacteriota</taxon>
        <taxon>Stenosarchaea group</taxon>
        <taxon>Halobacteria</taxon>
        <taxon>Halobacteriales</taxon>
        <taxon>Natronomonadaceae</taxon>
        <taxon>Halomarina</taxon>
    </lineage>
</organism>
<feature type="transmembrane region" description="Helical" evidence="1">
    <location>
        <begin position="65"/>
        <end position="84"/>
    </location>
</feature>
<reference evidence="3 4" key="1">
    <citation type="journal article" date="2019" name="Int. J. Syst. Evol. Microbiol.">
        <title>The Global Catalogue of Microorganisms (GCM) 10K type strain sequencing project: providing services to taxonomists for standard genome sequencing and annotation.</title>
        <authorList>
            <consortium name="The Broad Institute Genomics Platform"/>
            <consortium name="The Broad Institute Genome Sequencing Center for Infectious Disease"/>
            <person name="Wu L."/>
            <person name="Ma J."/>
        </authorList>
    </citation>
    <scope>NUCLEOTIDE SEQUENCE [LARGE SCALE GENOMIC DNA]</scope>
    <source>
        <strain evidence="3 4">CGMCC 1.12563</strain>
    </source>
</reference>
<dbReference type="Pfam" id="PF26028">
    <property type="entry name" value="DUF8006"/>
    <property type="match status" value="1"/>
</dbReference>
<keyword evidence="1" id="KW-0472">Membrane</keyword>
<evidence type="ECO:0000313" key="3">
    <source>
        <dbReference type="EMBL" id="MFD1514653.1"/>
    </source>
</evidence>
<dbReference type="EMBL" id="JBHUDC010000008">
    <property type="protein sequence ID" value="MFD1514653.1"/>
    <property type="molecule type" value="Genomic_DNA"/>
</dbReference>
<feature type="domain" description="DUF8006" evidence="2">
    <location>
        <begin position="4"/>
        <end position="85"/>
    </location>
</feature>
<dbReference type="Proteomes" id="UP001597187">
    <property type="component" value="Unassembled WGS sequence"/>
</dbReference>
<proteinExistence type="predicted"/>
<feature type="transmembrane region" description="Helical" evidence="1">
    <location>
        <begin position="41"/>
        <end position="59"/>
    </location>
</feature>
<evidence type="ECO:0000313" key="4">
    <source>
        <dbReference type="Proteomes" id="UP001597187"/>
    </source>
</evidence>
<name>A0ABD6AZE1_9EURY</name>
<dbReference type="AlphaFoldDB" id="A0ABD6AZE1"/>
<evidence type="ECO:0000256" key="1">
    <source>
        <dbReference type="SAM" id="Phobius"/>
    </source>
</evidence>
<keyword evidence="4" id="KW-1185">Reference proteome</keyword>
<evidence type="ECO:0000259" key="2">
    <source>
        <dbReference type="Pfam" id="PF26028"/>
    </source>
</evidence>
<keyword evidence="1" id="KW-1133">Transmembrane helix</keyword>
<protein>
    <recommendedName>
        <fullName evidence="2">DUF8006 domain-containing protein</fullName>
    </recommendedName>
</protein>